<reference evidence="1 2" key="1">
    <citation type="submission" date="2019-05" db="EMBL/GenBank/DDBJ databases">
        <title>Draft Whole-Genome sequence of the green sulfur bacterium Prosthecochloris vibrioformis DSM 260.</title>
        <authorList>
            <person name="Meyer T.E."/>
            <person name="Kyndt J.A."/>
        </authorList>
    </citation>
    <scope>NUCLEOTIDE SEQUENCE [LARGE SCALE GENOMIC DNA]</scope>
    <source>
        <strain evidence="1 2">DSM 260</strain>
    </source>
</reference>
<gene>
    <name evidence="1" type="ORF">FGF68_10940</name>
</gene>
<organism evidence="1 2">
    <name type="scientific">Prosthecochloris vibrioformis</name>
    <name type="common">Chlorobium vibrioforme</name>
    <dbReference type="NCBI Taxonomy" id="1098"/>
    <lineage>
        <taxon>Bacteria</taxon>
        <taxon>Pseudomonadati</taxon>
        <taxon>Chlorobiota</taxon>
        <taxon>Chlorobiia</taxon>
        <taxon>Chlorobiales</taxon>
        <taxon>Chlorobiaceae</taxon>
        <taxon>Prosthecochloris</taxon>
    </lineage>
</organism>
<keyword evidence="2" id="KW-1185">Reference proteome</keyword>
<dbReference type="EMBL" id="VDCI01000057">
    <property type="protein sequence ID" value="TNJ32963.1"/>
    <property type="molecule type" value="Genomic_DNA"/>
</dbReference>
<evidence type="ECO:0000313" key="2">
    <source>
        <dbReference type="Proteomes" id="UP000309544"/>
    </source>
</evidence>
<proteinExistence type="predicted"/>
<feature type="non-terminal residue" evidence="1">
    <location>
        <position position="82"/>
    </location>
</feature>
<dbReference type="Proteomes" id="UP000309544">
    <property type="component" value="Unassembled WGS sequence"/>
</dbReference>
<accession>A0A5C4RNY6</accession>
<protein>
    <submittedName>
        <fullName evidence="1">Cation-translocating P-type ATPase</fullName>
    </submittedName>
</protein>
<name>A0A5C4RNY6_PROVB</name>
<dbReference type="AlphaFoldDB" id="A0A5C4RNY6"/>
<sequence length="82" mass="9263">MDYSFAIQDDNATIHAIKEYTKTFGKNKETRIPLTITPFTSTTKYSGVVFKEGSFILGAPEFVMREDYELIVPEIGSYIKTG</sequence>
<evidence type="ECO:0000313" key="1">
    <source>
        <dbReference type="EMBL" id="TNJ32963.1"/>
    </source>
</evidence>
<comment type="caution">
    <text evidence="1">The sequence shown here is derived from an EMBL/GenBank/DDBJ whole genome shotgun (WGS) entry which is preliminary data.</text>
</comment>